<feature type="domain" description="UDP-galactopyranose mutase C-terminal" evidence="7">
    <location>
        <begin position="147"/>
        <end position="347"/>
    </location>
</feature>
<dbReference type="EMBL" id="SKBM01000012">
    <property type="protein sequence ID" value="TCZ60944.1"/>
    <property type="molecule type" value="Genomic_DNA"/>
</dbReference>
<evidence type="ECO:0000313" key="9">
    <source>
        <dbReference type="Proteomes" id="UP000295023"/>
    </source>
</evidence>
<dbReference type="GO" id="GO:0005829">
    <property type="term" value="C:cytosol"/>
    <property type="evidence" value="ECO:0007669"/>
    <property type="project" value="TreeGrafter"/>
</dbReference>
<dbReference type="InterPro" id="IPR004379">
    <property type="entry name" value="UDP-GALP_mutase"/>
</dbReference>
<dbReference type="OrthoDB" id="9769600at2"/>
<dbReference type="EC" id="5.4.99.9" evidence="8"/>
<dbReference type="Pfam" id="PF03275">
    <property type="entry name" value="GLF"/>
    <property type="match status" value="1"/>
</dbReference>
<dbReference type="AlphaFoldDB" id="A0A4R4DMP0"/>
<dbReference type="Proteomes" id="UP000295023">
    <property type="component" value="Unassembled WGS sequence"/>
</dbReference>
<feature type="region of interest" description="Disordered" evidence="6">
    <location>
        <begin position="383"/>
        <end position="422"/>
    </location>
</feature>
<keyword evidence="3" id="KW-0285">Flavoprotein</keyword>
<dbReference type="GO" id="GO:0008767">
    <property type="term" value="F:UDP-galactopyranose mutase activity"/>
    <property type="evidence" value="ECO:0007669"/>
    <property type="project" value="UniProtKB-EC"/>
</dbReference>
<evidence type="ECO:0000256" key="4">
    <source>
        <dbReference type="ARBA" id="ARBA00022827"/>
    </source>
</evidence>
<dbReference type="Pfam" id="PF13450">
    <property type="entry name" value="NAD_binding_8"/>
    <property type="match status" value="1"/>
</dbReference>
<dbReference type="SUPFAM" id="SSF54373">
    <property type="entry name" value="FAD-linked reductases, C-terminal domain"/>
    <property type="match status" value="1"/>
</dbReference>
<sequence length="422" mass="47319">MHFCIVGAGFSGAVIARRLAEAGHTVLVVDERAHIAGNCHTERDAATGIMLHRYGPHIFHTADREVWDFVNRFTRMMPYVNRVKAISGGAVYSLPVNLHTINQVFGTTMGPAEARDFIAAQARRDIVEPANFEEQALSMVGERLYRAFFRGYTRKQWGLDPTELPASILKRLPLRFNYDDNYFAHPFQGMPEEGYTEIVRRILDVPGVELRLGCRFEDIGGDFAHVFYSGPLDRFFGYRLGRLGYRTLDFEEIRAEGDFQGTAVLNYCDEAVPWTRISEHKHFAPWEAGRFDGTVCFREYSRLCGAADIPYYPIRLVGEKRMLSDYVALARQARNVSFVGRLGTYRYLDMDVTIREAMDAAGMTLARLREGLAPPPFFLDPLGGDGAAPAAARPAPIPASPLRDAPEPSPAVHGRLKEAAHQ</sequence>
<accession>A0A4R4DMP0</accession>
<dbReference type="PANTHER" id="PTHR21197:SF0">
    <property type="entry name" value="UDP-GALACTOPYRANOSE MUTASE"/>
    <property type="match status" value="1"/>
</dbReference>
<comment type="caution">
    <text evidence="8">The sequence shown here is derived from an EMBL/GenBank/DDBJ whole genome shotgun (WGS) entry which is preliminary data.</text>
</comment>
<evidence type="ECO:0000256" key="6">
    <source>
        <dbReference type="SAM" id="MobiDB-lite"/>
    </source>
</evidence>
<keyword evidence="5 8" id="KW-0413">Isomerase</keyword>
<protein>
    <submittedName>
        <fullName evidence="8">UDP-galactopyranose mutase</fullName>
        <ecNumber evidence="8">5.4.99.9</ecNumber>
    </submittedName>
</protein>
<evidence type="ECO:0000313" key="8">
    <source>
        <dbReference type="EMBL" id="TCZ60944.1"/>
    </source>
</evidence>
<dbReference type="PANTHER" id="PTHR21197">
    <property type="entry name" value="UDP-GALACTOPYRANOSE MUTASE"/>
    <property type="match status" value="1"/>
</dbReference>
<dbReference type="RefSeq" id="WP_132290400.1">
    <property type="nucleotide sequence ID" value="NZ_SKBM01000012.1"/>
</dbReference>
<keyword evidence="9" id="KW-1185">Reference proteome</keyword>
<keyword evidence="4" id="KW-0274">FAD</keyword>
<gene>
    <name evidence="8" type="primary">glf</name>
    <name evidence="8" type="ORF">EXY23_14340</name>
</gene>
<evidence type="ECO:0000256" key="3">
    <source>
        <dbReference type="ARBA" id="ARBA00022630"/>
    </source>
</evidence>
<evidence type="ECO:0000259" key="7">
    <source>
        <dbReference type="Pfam" id="PF03275"/>
    </source>
</evidence>
<dbReference type="InterPro" id="IPR015899">
    <property type="entry name" value="UDP-GalPyranose_mutase_C"/>
</dbReference>
<organism evidence="8 9">
    <name type="scientific">Roseicella aquatilis</name>
    <dbReference type="NCBI Taxonomy" id="2527868"/>
    <lineage>
        <taxon>Bacteria</taxon>
        <taxon>Pseudomonadati</taxon>
        <taxon>Pseudomonadota</taxon>
        <taxon>Alphaproteobacteria</taxon>
        <taxon>Acetobacterales</taxon>
        <taxon>Roseomonadaceae</taxon>
        <taxon>Roseicella</taxon>
    </lineage>
</organism>
<evidence type="ECO:0000256" key="2">
    <source>
        <dbReference type="ARBA" id="ARBA00009321"/>
    </source>
</evidence>
<proteinExistence type="inferred from homology"/>
<evidence type="ECO:0000256" key="1">
    <source>
        <dbReference type="ARBA" id="ARBA00001974"/>
    </source>
</evidence>
<dbReference type="GO" id="GO:0050660">
    <property type="term" value="F:flavin adenine dinucleotide binding"/>
    <property type="evidence" value="ECO:0007669"/>
    <property type="project" value="TreeGrafter"/>
</dbReference>
<evidence type="ECO:0000256" key="5">
    <source>
        <dbReference type="ARBA" id="ARBA00023235"/>
    </source>
</evidence>
<dbReference type="SUPFAM" id="SSF51971">
    <property type="entry name" value="Nucleotide-binding domain"/>
    <property type="match status" value="1"/>
</dbReference>
<comment type="similarity">
    <text evidence="2">Belongs to the UDP-galactopyranose/dTDP-fucopyranose mutase family.</text>
</comment>
<dbReference type="NCBIfam" id="TIGR00031">
    <property type="entry name" value="UDP-GALP_mutase"/>
    <property type="match status" value="1"/>
</dbReference>
<name>A0A4R4DMP0_9PROT</name>
<comment type="cofactor">
    <cofactor evidence="1">
        <name>FAD</name>
        <dbReference type="ChEBI" id="CHEBI:57692"/>
    </cofactor>
</comment>
<dbReference type="Gene3D" id="3.40.50.720">
    <property type="entry name" value="NAD(P)-binding Rossmann-like Domain"/>
    <property type="match status" value="3"/>
</dbReference>
<reference evidence="8 9" key="1">
    <citation type="submission" date="2019-03" db="EMBL/GenBank/DDBJ databases">
        <title>Paracraurococcus aquatilis NE82 genome sequence.</title>
        <authorList>
            <person name="Zhao Y."/>
            <person name="Du Z."/>
        </authorList>
    </citation>
    <scope>NUCLEOTIDE SEQUENCE [LARGE SCALE GENOMIC DNA]</scope>
    <source>
        <strain evidence="8 9">NE82</strain>
    </source>
</reference>